<accession>A0A1N7KZ98</accession>
<evidence type="ECO:0000256" key="1">
    <source>
        <dbReference type="SAM" id="MobiDB-lite"/>
    </source>
</evidence>
<sequence>MSLVRKPHALPPTAAPARDRARAGAGPRERGFLAGTPATPRPAIAAIIN</sequence>
<gene>
    <name evidence="2" type="ORF">SAMN05421795_102337</name>
</gene>
<reference evidence="3" key="1">
    <citation type="submission" date="2017-01" db="EMBL/GenBank/DDBJ databases">
        <authorList>
            <person name="Varghese N."/>
            <person name="Submissions S."/>
        </authorList>
    </citation>
    <scope>NUCLEOTIDE SEQUENCE [LARGE SCALE GENOMIC DNA]</scope>
    <source>
        <strain evidence="3">DSM 18714</strain>
    </source>
</reference>
<organism evidence="2 3">
    <name type="scientific">Phaeovulum vinaykumarii</name>
    <dbReference type="NCBI Taxonomy" id="407234"/>
    <lineage>
        <taxon>Bacteria</taxon>
        <taxon>Pseudomonadati</taxon>
        <taxon>Pseudomonadota</taxon>
        <taxon>Alphaproteobacteria</taxon>
        <taxon>Rhodobacterales</taxon>
        <taxon>Paracoccaceae</taxon>
        <taxon>Phaeovulum</taxon>
    </lineage>
</organism>
<evidence type="ECO:0000313" key="3">
    <source>
        <dbReference type="Proteomes" id="UP000186098"/>
    </source>
</evidence>
<feature type="compositionally biased region" description="Basic and acidic residues" evidence="1">
    <location>
        <begin position="17"/>
        <end position="31"/>
    </location>
</feature>
<protein>
    <submittedName>
        <fullName evidence="2">Uncharacterized protein</fullName>
    </submittedName>
</protein>
<dbReference type="STRING" id="407234.SAMN05421795_102337"/>
<name>A0A1N7KZ98_9RHOB</name>
<keyword evidence="3" id="KW-1185">Reference proteome</keyword>
<evidence type="ECO:0000313" key="2">
    <source>
        <dbReference type="EMBL" id="SIS66867.1"/>
    </source>
</evidence>
<dbReference type="EMBL" id="FTOM01000002">
    <property type="protein sequence ID" value="SIS66867.1"/>
    <property type="molecule type" value="Genomic_DNA"/>
</dbReference>
<dbReference type="Proteomes" id="UP000186098">
    <property type="component" value="Unassembled WGS sequence"/>
</dbReference>
<dbReference type="AlphaFoldDB" id="A0A1N7KZ98"/>
<proteinExistence type="predicted"/>
<feature type="region of interest" description="Disordered" evidence="1">
    <location>
        <begin position="1"/>
        <end position="38"/>
    </location>
</feature>